<dbReference type="RefSeq" id="WP_194107355.1">
    <property type="nucleotide sequence ID" value="NZ_JADFFM010000002.1"/>
</dbReference>
<dbReference type="Gene3D" id="2.40.160.170">
    <property type="match status" value="1"/>
</dbReference>
<proteinExistence type="predicted"/>
<gene>
    <name evidence="2" type="ORF">IRJ18_16235</name>
</gene>
<evidence type="ECO:0008006" key="4">
    <source>
        <dbReference type="Google" id="ProtNLM"/>
    </source>
</evidence>
<name>A0ABR9XKL0_9SPHI</name>
<evidence type="ECO:0000256" key="1">
    <source>
        <dbReference type="SAM" id="SignalP"/>
    </source>
</evidence>
<dbReference type="EMBL" id="JADFFM010000002">
    <property type="protein sequence ID" value="MBE9667919.1"/>
    <property type="molecule type" value="Genomic_DNA"/>
</dbReference>
<protein>
    <recommendedName>
        <fullName evidence="4">Outer membrane protein with beta-barrel domain</fullName>
    </recommendedName>
</protein>
<evidence type="ECO:0000313" key="3">
    <source>
        <dbReference type="Proteomes" id="UP000632774"/>
    </source>
</evidence>
<accession>A0ABR9XKL0</accession>
<comment type="caution">
    <text evidence="2">The sequence shown here is derived from an EMBL/GenBank/DDBJ whole genome shotgun (WGS) entry which is preliminary data.</text>
</comment>
<reference evidence="2 3" key="1">
    <citation type="submission" date="2020-10" db="EMBL/GenBank/DDBJ databases">
        <title>Mucilaginibacter mali sp. nov., isolated from rhizosphere soil of apple orchard.</title>
        <authorList>
            <person name="Lee J.-S."/>
            <person name="Kim H.S."/>
            <person name="Kim J.-S."/>
        </authorList>
    </citation>
    <scope>NUCLEOTIDE SEQUENCE [LARGE SCALE GENOMIC DNA]</scope>
    <source>
        <strain evidence="2 3">KCTC 23157</strain>
    </source>
</reference>
<organism evidence="2 3">
    <name type="scientific">Mucilaginibacter boryungensis</name>
    <dbReference type="NCBI Taxonomy" id="768480"/>
    <lineage>
        <taxon>Bacteria</taxon>
        <taxon>Pseudomonadati</taxon>
        <taxon>Bacteroidota</taxon>
        <taxon>Sphingobacteriia</taxon>
        <taxon>Sphingobacteriales</taxon>
        <taxon>Sphingobacteriaceae</taxon>
        <taxon>Mucilaginibacter</taxon>
    </lineage>
</organism>
<feature type="signal peptide" evidence="1">
    <location>
        <begin position="1"/>
        <end position="25"/>
    </location>
</feature>
<evidence type="ECO:0000313" key="2">
    <source>
        <dbReference type="EMBL" id="MBE9667919.1"/>
    </source>
</evidence>
<feature type="chain" id="PRO_5046305297" description="Outer membrane protein with beta-barrel domain" evidence="1">
    <location>
        <begin position="26"/>
        <end position="233"/>
    </location>
</feature>
<keyword evidence="1" id="KW-0732">Signal</keyword>
<keyword evidence="3" id="KW-1185">Reference proteome</keyword>
<dbReference type="Proteomes" id="UP000632774">
    <property type="component" value="Unassembled WGS sequence"/>
</dbReference>
<sequence>MKKNLLLKFSIAASILGLTSLGAFAQYENPKTTLGFNVGTQGVGVEGKMLLSDRFGVRLGGSLIPVNNIESKQYLGSNQTTIDIAPRFSNVHLLADWRPFAFNSDNPLSGNFKLTGGVAYFIKSQGTATIGLTNSYYYGDIEIPTQDVGVVTAQAKWSHVAPYAGFGLDNIPVFNGFFIGFDMGAYYFSAPKASIVGTGFLQDNDQNQPQLQSNLKSYRFLPVFQVNFNFNIK</sequence>